<sequence>MAASVAAVLNPELDVRGGTAMPLLGGGNLDMTMVQTALVHALTDRKQIL</sequence>
<keyword evidence="1" id="KW-0456">Lyase</keyword>
<dbReference type="Proteomes" id="UP000011657">
    <property type="component" value="Unassembled WGS sequence"/>
</dbReference>
<gene>
    <name evidence="1" type="ORF">C477_17865</name>
</gene>
<dbReference type="eggNOG" id="arCOG01431">
    <property type="taxonomic scope" value="Archaea"/>
</dbReference>
<protein>
    <submittedName>
        <fullName evidence="1">Threonine dehydratase</fullName>
        <ecNumber evidence="1">4.3.1.19</ecNumber>
    </submittedName>
</protein>
<dbReference type="PATRIC" id="fig|1227488.3.peg.3586"/>
<evidence type="ECO:0000313" key="2">
    <source>
        <dbReference type="Proteomes" id="UP000011657"/>
    </source>
</evidence>
<evidence type="ECO:0000313" key="1">
    <source>
        <dbReference type="EMBL" id="ELZ15565.1"/>
    </source>
</evidence>
<dbReference type="STRING" id="1227488.C477_17865"/>
<proteinExistence type="predicted"/>
<dbReference type="EC" id="4.3.1.19" evidence="1"/>
<organism evidence="1 2">
    <name type="scientific">Haloterrigena salina JCM 13891</name>
    <dbReference type="NCBI Taxonomy" id="1227488"/>
    <lineage>
        <taxon>Archaea</taxon>
        <taxon>Methanobacteriati</taxon>
        <taxon>Methanobacteriota</taxon>
        <taxon>Stenosarchaea group</taxon>
        <taxon>Halobacteria</taxon>
        <taxon>Halobacteriales</taxon>
        <taxon>Natrialbaceae</taxon>
        <taxon>Haloterrigena</taxon>
    </lineage>
</organism>
<comment type="caution">
    <text evidence="1">The sequence shown here is derived from an EMBL/GenBank/DDBJ whole genome shotgun (WGS) entry which is preliminary data.</text>
</comment>
<accession>M0BXA0</accession>
<keyword evidence="2" id="KW-1185">Reference proteome</keyword>
<dbReference type="GO" id="GO:0004794">
    <property type="term" value="F:threonine deaminase activity"/>
    <property type="evidence" value="ECO:0007669"/>
    <property type="project" value="UniProtKB-EC"/>
</dbReference>
<reference evidence="1 2" key="1">
    <citation type="journal article" date="2014" name="PLoS Genet.">
        <title>Phylogenetically driven sequencing of extremely halophilic archaea reveals strategies for static and dynamic osmo-response.</title>
        <authorList>
            <person name="Becker E.A."/>
            <person name="Seitzer P.M."/>
            <person name="Tritt A."/>
            <person name="Larsen D."/>
            <person name="Krusor M."/>
            <person name="Yao A.I."/>
            <person name="Wu D."/>
            <person name="Madern D."/>
            <person name="Eisen J.A."/>
            <person name="Darling A.E."/>
            <person name="Facciotti M.T."/>
        </authorList>
    </citation>
    <scope>NUCLEOTIDE SEQUENCE [LARGE SCALE GENOMIC DNA]</scope>
    <source>
        <strain evidence="1 2">JCM 13891</strain>
    </source>
</reference>
<name>M0BXA0_9EURY</name>
<dbReference type="EMBL" id="AOIS01000057">
    <property type="protein sequence ID" value="ELZ15565.1"/>
    <property type="molecule type" value="Genomic_DNA"/>
</dbReference>
<dbReference type="AlphaFoldDB" id="M0BXA0"/>